<sequence>MYIKNSFFTLLLLLIMYVIFTGTSQGIEVNPTKEQIDEVIKYGEANTGKIFKTELVAPATFGNWPAFGGGLVKSKLIHLAVMSAMKMRAKKNVTEEEVNEIMGTTDLTISYRGGADVYKIKLRQGVNIIEPKEMVEPDLRGKDPTKHAIFIIASFPFSKLDPNARTSIVVVKDFGTDKYEVDFSDIK</sequence>
<reference evidence="1" key="1">
    <citation type="journal article" date="2015" name="Nature">
        <title>Complex archaea that bridge the gap between prokaryotes and eukaryotes.</title>
        <authorList>
            <person name="Spang A."/>
            <person name="Saw J.H."/>
            <person name="Jorgensen S.L."/>
            <person name="Zaremba-Niedzwiedzka K."/>
            <person name="Martijn J."/>
            <person name="Lind A.E."/>
            <person name="van Eijk R."/>
            <person name="Schleper C."/>
            <person name="Guy L."/>
            <person name="Ettema T.J."/>
        </authorList>
    </citation>
    <scope>NUCLEOTIDE SEQUENCE</scope>
</reference>
<gene>
    <name evidence="1" type="ORF">LCGC14_1355060</name>
</gene>
<organism evidence="1">
    <name type="scientific">marine sediment metagenome</name>
    <dbReference type="NCBI Taxonomy" id="412755"/>
    <lineage>
        <taxon>unclassified sequences</taxon>
        <taxon>metagenomes</taxon>
        <taxon>ecological metagenomes</taxon>
    </lineage>
</organism>
<evidence type="ECO:0000313" key="1">
    <source>
        <dbReference type="EMBL" id="KKM78925.1"/>
    </source>
</evidence>
<dbReference type="EMBL" id="LAZR01008412">
    <property type="protein sequence ID" value="KKM78925.1"/>
    <property type="molecule type" value="Genomic_DNA"/>
</dbReference>
<protein>
    <submittedName>
        <fullName evidence="1">Uncharacterized protein</fullName>
    </submittedName>
</protein>
<accession>A0A0F9MQ96</accession>
<dbReference type="AlphaFoldDB" id="A0A0F9MQ96"/>
<name>A0A0F9MQ96_9ZZZZ</name>
<proteinExistence type="predicted"/>
<comment type="caution">
    <text evidence="1">The sequence shown here is derived from an EMBL/GenBank/DDBJ whole genome shotgun (WGS) entry which is preliminary data.</text>
</comment>